<proteinExistence type="predicted"/>
<dbReference type="AlphaFoldDB" id="A0A5R9F941"/>
<gene>
    <name evidence="2" type="ORF">FCL54_11070</name>
</gene>
<dbReference type="Gene3D" id="3.40.50.300">
    <property type="entry name" value="P-loop containing nucleotide triphosphate hydrolases"/>
    <property type="match status" value="1"/>
</dbReference>
<dbReference type="RefSeq" id="WP_138126382.1">
    <property type="nucleotide sequence ID" value="NZ_SWLG01000007.1"/>
</dbReference>
<organism evidence="2 3">
    <name type="scientific">Exobacillus caeni</name>
    <dbReference type="NCBI Taxonomy" id="2574798"/>
    <lineage>
        <taxon>Bacteria</taxon>
        <taxon>Bacillati</taxon>
        <taxon>Bacillota</taxon>
        <taxon>Bacilli</taxon>
        <taxon>Bacillales</taxon>
        <taxon>Guptibacillaceae</taxon>
        <taxon>Exobacillus</taxon>
    </lineage>
</organism>
<dbReference type="GO" id="GO:0016301">
    <property type="term" value="F:kinase activity"/>
    <property type="evidence" value="ECO:0007669"/>
    <property type="project" value="InterPro"/>
</dbReference>
<name>A0A5R9F941_9BACL</name>
<dbReference type="InterPro" id="IPR027417">
    <property type="entry name" value="P-loop_NTPase"/>
</dbReference>
<evidence type="ECO:0000313" key="2">
    <source>
        <dbReference type="EMBL" id="TLS37064.1"/>
    </source>
</evidence>
<evidence type="ECO:0000313" key="3">
    <source>
        <dbReference type="Proteomes" id="UP000308230"/>
    </source>
</evidence>
<reference evidence="2 3" key="1">
    <citation type="submission" date="2019-04" db="EMBL/GenBank/DDBJ databases">
        <title>Bacillus caeni sp. nov., a bacterium isolated from mangrove sediment.</title>
        <authorList>
            <person name="Huang H."/>
            <person name="Mo K."/>
            <person name="Hu Y."/>
        </authorList>
    </citation>
    <scope>NUCLEOTIDE SEQUENCE [LARGE SCALE GENOMIC DNA]</scope>
    <source>
        <strain evidence="2 3">HB172195</strain>
    </source>
</reference>
<dbReference type="PANTHER" id="PTHR10285">
    <property type="entry name" value="URIDINE KINASE"/>
    <property type="match status" value="1"/>
</dbReference>
<comment type="caution">
    <text evidence="2">The sequence shown here is derived from an EMBL/GenBank/DDBJ whole genome shotgun (WGS) entry which is preliminary data.</text>
</comment>
<keyword evidence="3" id="KW-1185">Reference proteome</keyword>
<evidence type="ECO:0000259" key="1">
    <source>
        <dbReference type="Pfam" id="PF00485"/>
    </source>
</evidence>
<dbReference type="OrthoDB" id="1420794at2"/>
<protein>
    <recommendedName>
        <fullName evidence="1">Phosphoribulokinase/uridine kinase domain-containing protein</fullName>
    </recommendedName>
</protein>
<feature type="domain" description="Phosphoribulokinase/uridine kinase" evidence="1">
    <location>
        <begin position="20"/>
        <end position="151"/>
    </location>
</feature>
<dbReference type="InterPro" id="IPR006083">
    <property type="entry name" value="PRK/URK"/>
</dbReference>
<dbReference type="GO" id="GO:0005524">
    <property type="term" value="F:ATP binding"/>
    <property type="evidence" value="ECO:0007669"/>
    <property type="project" value="InterPro"/>
</dbReference>
<dbReference type="EMBL" id="SWLG01000007">
    <property type="protein sequence ID" value="TLS37064.1"/>
    <property type="molecule type" value="Genomic_DNA"/>
</dbReference>
<dbReference type="NCBIfam" id="NF005807">
    <property type="entry name" value="PRK07667.1"/>
    <property type="match status" value="1"/>
</dbReference>
<dbReference type="SUPFAM" id="SSF52540">
    <property type="entry name" value="P-loop containing nucleoside triphosphate hydrolases"/>
    <property type="match status" value="1"/>
</dbReference>
<dbReference type="Pfam" id="PF00485">
    <property type="entry name" value="PRK"/>
    <property type="match status" value="1"/>
</dbReference>
<dbReference type="Proteomes" id="UP000308230">
    <property type="component" value="Unassembled WGS sequence"/>
</dbReference>
<sequence>MSKEITTIIEQVSEFEGRFVLGIDGLSRSGKTTLVRNLELQLMKEEIPCYIFHIDDHIEERKKRYGTGKEEWYEYYALQWDTKWLEENFFKKLKDSQQLDLPFYDNESDSRSNQIVTLPENGVIIVEGVFLQRKEWRSYFDYVVYLDCPRERRFFRESEPTQKSIEKFLKRYWKAEDFYLESEEPIKRANLVLRQE</sequence>
<accession>A0A5R9F941</accession>